<dbReference type="AlphaFoldDB" id="A0A445GUS8"/>
<dbReference type="InterPro" id="IPR012340">
    <property type="entry name" value="NA-bd_OB-fold"/>
</dbReference>
<dbReference type="EMBL" id="QZWG01000015">
    <property type="protein sequence ID" value="RZB65051.1"/>
    <property type="molecule type" value="Genomic_DNA"/>
</dbReference>
<accession>A0A445GUS8</accession>
<organism evidence="3 4">
    <name type="scientific">Glycine soja</name>
    <name type="common">Wild soybean</name>
    <dbReference type="NCBI Taxonomy" id="3848"/>
    <lineage>
        <taxon>Eukaryota</taxon>
        <taxon>Viridiplantae</taxon>
        <taxon>Streptophyta</taxon>
        <taxon>Embryophyta</taxon>
        <taxon>Tracheophyta</taxon>
        <taxon>Spermatophyta</taxon>
        <taxon>Magnoliopsida</taxon>
        <taxon>eudicotyledons</taxon>
        <taxon>Gunneridae</taxon>
        <taxon>Pentapetalae</taxon>
        <taxon>rosids</taxon>
        <taxon>fabids</taxon>
        <taxon>Fabales</taxon>
        <taxon>Fabaceae</taxon>
        <taxon>Papilionoideae</taxon>
        <taxon>50 kb inversion clade</taxon>
        <taxon>NPAAA clade</taxon>
        <taxon>indigoferoid/millettioid clade</taxon>
        <taxon>Phaseoleae</taxon>
        <taxon>Glycine</taxon>
        <taxon>Glycine subgen. Soja</taxon>
    </lineage>
</organism>
<reference evidence="3 4" key="1">
    <citation type="submission" date="2018-09" db="EMBL/GenBank/DDBJ databases">
        <title>A high-quality reference genome of wild soybean provides a powerful tool to mine soybean genomes.</title>
        <authorList>
            <person name="Xie M."/>
            <person name="Chung C.Y.L."/>
            <person name="Li M.-W."/>
            <person name="Wong F.-L."/>
            <person name="Chan T.-F."/>
            <person name="Lam H.-M."/>
        </authorList>
    </citation>
    <scope>NUCLEOTIDE SEQUENCE [LARGE SCALE GENOMIC DNA]</scope>
    <source>
        <strain evidence="4">cv. W05</strain>
        <tissue evidence="3">Hypocotyl of etiolated seedlings</tissue>
    </source>
</reference>
<protein>
    <recommendedName>
        <fullName evidence="2">DUF7271 domain-containing protein</fullName>
    </recommendedName>
</protein>
<keyword evidence="4" id="KW-1185">Reference proteome</keyword>
<evidence type="ECO:0000313" key="4">
    <source>
        <dbReference type="Proteomes" id="UP000289340"/>
    </source>
</evidence>
<dbReference type="Proteomes" id="UP000289340">
    <property type="component" value="Chromosome 15"/>
</dbReference>
<feature type="domain" description="DUF7271" evidence="2">
    <location>
        <begin position="70"/>
        <end position="145"/>
    </location>
</feature>
<dbReference type="Gene3D" id="2.40.50.140">
    <property type="entry name" value="Nucleic acid-binding proteins"/>
    <property type="match status" value="1"/>
</dbReference>
<sequence>MMEACLWSFYGGWIFELQWGPLMVIFHYGDAAEDKGKEDQSNWLATIRFSAAFRVSKWRPYYPTYVLFQYNGTTHFVRFRRYGSRYFFSDSLKEFRRTHGIDDSVIMQFFGGDKNITFEVDVIGPILGQRCPRSVLATRRHIFTADVTEHMMQQSLPLDGVPFVAQTWFQYLSENNLMAGDKLLRVSILWRFPVVVHFGLSSCGSVFFFTFVYSRRLMARIADKVKTIDGSKETLKLAVRITELWFVGMPGRSKQAEMGDQIHVVCKQDQLKAWKMDLKEGCTYVMHNFRVNIIGVVDEVVFRHISPRSKRVVFKLMNLRLSELGIEIRSVLTRRSQWSSQPSGSAQLSSRETFISKSEAKSISEMNNLCEEFVCVTVGTITRIVMDNHSWCYASCIQCHKKIDVYTEPFVCPCGKHNDRVVLRYRVEVMVNYKDESTKFLQWYRECTELIEQLADEVNTLKIEDGDLDLNASPKALDKLLGHLLAFKVKIQPQYKNSIVLKCSTDLTLINDFLDMLPDAETCSKIKATTPFDSNDPVHDESQSISITADHDPLIGLPLTPTKRQPFNECDDEARSSQISPA</sequence>
<evidence type="ECO:0000313" key="3">
    <source>
        <dbReference type="EMBL" id="RZB65051.1"/>
    </source>
</evidence>
<dbReference type="InterPro" id="IPR055695">
    <property type="entry name" value="DUF7271"/>
</dbReference>
<dbReference type="SUPFAM" id="SSF50249">
    <property type="entry name" value="Nucleic acid-binding proteins"/>
    <property type="match status" value="1"/>
</dbReference>
<dbReference type="Pfam" id="PF23935">
    <property type="entry name" value="DUF7271"/>
    <property type="match status" value="1"/>
</dbReference>
<gene>
    <name evidence="3" type="ORF">D0Y65_041197</name>
</gene>
<name>A0A445GUS8_GLYSO</name>
<evidence type="ECO:0000259" key="2">
    <source>
        <dbReference type="Pfam" id="PF23935"/>
    </source>
</evidence>
<evidence type="ECO:0000256" key="1">
    <source>
        <dbReference type="SAM" id="MobiDB-lite"/>
    </source>
</evidence>
<feature type="region of interest" description="Disordered" evidence="1">
    <location>
        <begin position="531"/>
        <end position="582"/>
    </location>
</feature>
<comment type="caution">
    <text evidence="3">The sequence shown here is derived from an EMBL/GenBank/DDBJ whole genome shotgun (WGS) entry which is preliminary data.</text>
</comment>
<proteinExistence type="predicted"/>